<dbReference type="InterPro" id="IPR030547">
    <property type="entry name" value="XRCC2"/>
</dbReference>
<dbReference type="EMBL" id="JBDFQZ010000009">
    <property type="protein sequence ID" value="KAK9691682.1"/>
    <property type="molecule type" value="Genomic_DNA"/>
</dbReference>
<evidence type="ECO:0000259" key="1">
    <source>
        <dbReference type="PROSITE" id="PS50162"/>
    </source>
</evidence>
<dbReference type="PANTHER" id="PTHR46644:SF2">
    <property type="entry name" value="DNA REPAIR PROTEIN XRCC2"/>
    <property type="match status" value="1"/>
</dbReference>
<protein>
    <recommendedName>
        <fullName evidence="1">RecA family profile 1 domain-containing protein</fullName>
    </recommendedName>
</protein>
<dbReference type="EMBL" id="JBDFQZ010000009">
    <property type="protein sequence ID" value="KAK9691680.1"/>
    <property type="molecule type" value="Genomic_DNA"/>
</dbReference>
<dbReference type="CDD" id="cd19490">
    <property type="entry name" value="XRCC2"/>
    <property type="match status" value="1"/>
</dbReference>
<dbReference type="InterPro" id="IPR027417">
    <property type="entry name" value="P-loop_NTPase"/>
</dbReference>
<comment type="caution">
    <text evidence="2">The sequence shown here is derived from an EMBL/GenBank/DDBJ whole genome shotgun (WGS) entry which is preliminary data.</text>
</comment>
<proteinExistence type="predicted"/>
<keyword evidence="3" id="KW-1185">Reference proteome</keyword>
<sequence length="336" mass="37995">MSTAEVREWLTTDETAHTFFARMAAERPPLVTPPLHRLPLRPGNVVEIAGPSSSAKSHILLQVVVDCILPKEWNGVCYGGLELSVMFIDLDCRFDVMRLVQLLKFRINGINRSGVEVMHGLGDVGDCICDEELVRKCLERFLYVRCYDSIEFLSTLKTLNYQLQTRQQHISVVRFMIIDSIGACYWVDRASTSFPLGSNNRKILSLQSVMEAVVLEIQNIMLIQPMLVLATKATIFGDSSVTNDGKRTFRNWSSHNASGQNTMEKGPVNIFHREHMPSVWQSFVTHRIFVRPSSSELRSGNHSPAKEQVYLSQWLQPSLGFADKFVVRNAGIFMVS</sequence>
<reference evidence="2 3" key="1">
    <citation type="submission" date="2024-03" db="EMBL/GenBank/DDBJ databases">
        <title>WGS assembly of Saponaria officinalis var. Norfolk2.</title>
        <authorList>
            <person name="Jenkins J."/>
            <person name="Shu S."/>
            <person name="Grimwood J."/>
            <person name="Barry K."/>
            <person name="Goodstein D."/>
            <person name="Schmutz J."/>
            <person name="Leebens-Mack J."/>
            <person name="Osbourn A."/>
        </authorList>
    </citation>
    <scope>NUCLEOTIDE SEQUENCE [LARGE SCALE GENOMIC DNA]</scope>
    <source>
        <strain evidence="3">cv. Norfolk2</strain>
        <strain evidence="2">JIC</strain>
        <tissue evidence="2">Leaf</tissue>
    </source>
</reference>
<dbReference type="GO" id="GO:0140664">
    <property type="term" value="F:ATP-dependent DNA damage sensor activity"/>
    <property type="evidence" value="ECO:0007669"/>
    <property type="project" value="InterPro"/>
</dbReference>
<dbReference type="GO" id="GO:0005524">
    <property type="term" value="F:ATP binding"/>
    <property type="evidence" value="ECO:0007669"/>
    <property type="project" value="InterPro"/>
</dbReference>
<organism evidence="2 3">
    <name type="scientific">Saponaria officinalis</name>
    <name type="common">Common soapwort</name>
    <name type="synonym">Lychnis saponaria</name>
    <dbReference type="NCBI Taxonomy" id="3572"/>
    <lineage>
        <taxon>Eukaryota</taxon>
        <taxon>Viridiplantae</taxon>
        <taxon>Streptophyta</taxon>
        <taxon>Embryophyta</taxon>
        <taxon>Tracheophyta</taxon>
        <taxon>Spermatophyta</taxon>
        <taxon>Magnoliopsida</taxon>
        <taxon>eudicotyledons</taxon>
        <taxon>Gunneridae</taxon>
        <taxon>Pentapetalae</taxon>
        <taxon>Caryophyllales</taxon>
        <taxon>Caryophyllaceae</taxon>
        <taxon>Caryophylleae</taxon>
        <taxon>Saponaria</taxon>
    </lineage>
</organism>
<dbReference type="GO" id="GO:0033063">
    <property type="term" value="C:Rad51B-Rad51C-Rad51D-XRCC2 complex"/>
    <property type="evidence" value="ECO:0007669"/>
    <property type="project" value="InterPro"/>
</dbReference>
<evidence type="ECO:0000313" key="3">
    <source>
        <dbReference type="Proteomes" id="UP001443914"/>
    </source>
</evidence>
<dbReference type="GO" id="GO:0003677">
    <property type="term" value="F:DNA binding"/>
    <property type="evidence" value="ECO:0007669"/>
    <property type="project" value="InterPro"/>
</dbReference>
<dbReference type="AlphaFoldDB" id="A0AAW1IPX0"/>
<gene>
    <name evidence="2" type="ORF">RND81_09G211900</name>
</gene>
<dbReference type="Proteomes" id="UP001443914">
    <property type="component" value="Unassembled WGS sequence"/>
</dbReference>
<evidence type="ECO:0000313" key="2">
    <source>
        <dbReference type="EMBL" id="KAK9691682.1"/>
    </source>
</evidence>
<accession>A0AAW1IPX0</accession>
<dbReference type="GO" id="GO:0000724">
    <property type="term" value="P:double-strand break repair via homologous recombination"/>
    <property type="evidence" value="ECO:0007669"/>
    <property type="project" value="InterPro"/>
</dbReference>
<dbReference type="SUPFAM" id="SSF52540">
    <property type="entry name" value="P-loop containing nucleoside triphosphate hydrolases"/>
    <property type="match status" value="1"/>
</dbReference>
<feature type="domain" description="RecA family profile 1" evidence="1">
    <location>
        <begin position="20"/>
        <end position="235"/>
    </location>
</feature>
<dbReference type="Gene3D" id="3.40.50.300">
    <property type="entry name" value="P-loop containing nucleotide triphosphate hydrolases"/>
    <property type="match status" value="1"/>
</dbReference>
<dbReference type="PANTHER" id="PTHR46644">
    <property type="entry name" value="DNA REPAIR PROTEIN XRCC2"/>
    <property type="match status" value="1"/>
</dbReference>
<name>A0AAW1IPX0_SAPOF</name>
<dbReference type="InterPro" id="IPR020588">
    <property type="entry name" value="RecA_ATP-bd"/>
</dbReference>
<dbReference type="GO" id="GO:0005657">
    <property type="term" value="C:replication fork"/>
    <property type="evidence" value="ECO:0007669"/>
    <property type="project" value="InterPro"/>
</dbReference>
<dbReference type="PROSITE" id="PS50162">
    <property type="entry name" value="RECA_2"/>
    <property type="match status" value="1"/>
</dbReference>